<feature type="domain" description="Exocyst complex component Sec10 N-terminal" evidence="7">
    <location>
        <begin position="74"/>
        <end position="193"/>
    </location>
</feature>
<evidence type="ECO:0000256" key="1">
    <source>
        <dbReference type="ARBA" id="ARBA00006572"/>
    </source>
</evidence>
<dbReference type="EMBL" id="JBEFKJ010000042">
    <property type="protein sequence ID" value="KAL2037245.1"/>
    <property type="molecule type" value="Genomic_DNA"/>
</dbReference>
<evidence type="ECO:0008006" key="10">
    <source>
        <dbReference type="Google" id="ProtNLM"/>
    </source>
</evidence>
<feature type="region of interest" description="Disordered" evidence="5">
    <location>
        <begin position="1"/>
        <end position="23"/>
    </location>
</feature>
<dbReference type="Pfam" id="PF07393">
    <property type="entry name" value="Sec10_HB"/>
    <property type="match status" value="1"/>
</dbReference>
<proteinExistence type="inferred from homology"/>
<dbReference type="InterPro" id="IPR048627">
    <property type="entry name" value="Sec10_HB"/>
</dbReference>
<dbReference type="Pfam" id="PF20667">
    <property type="entry name" value="Sec10_N"/>
    <property type="match status" value="1"/>
</dbReference>
<evidence type="ECO:0000256" key="5">
    <source>
        <dbReference type="SAM" id="MobiDB-lite"/>
    </source>
</evidence>
<organism evidence="8 9">
    <name type="scientific">Stereocaulon virgatum</name>
    <dbReference type="NCBI Taxonomy" id="373712"/>
    <lineage>
        <taxon>Eukaryota</taxon>
        <taxon>Fungi</taxon>
        <taxon>Dikarya</taxon>
        <taxon>Ascomycota</taxon>
        <taxon>Pezizomycotina</taxon>
        <taxon>Lecanoromycetes</taxon>
        <taxon>OSLEUM clade</taxon>
        <taxon>Lecanoromycetidae</taxon>
        <taxon>Lecanorales</taxon>
        <taxon>Lecanorineae</taxon>
        <taxon>Stereocaulaceae</taxon>
        <taxon>Stereocaulon</taxon>
    </lineage>
</organism>
<evidence type="ECO:0000313" key="9">
    <source>
        <dbReference type="Proteomes" id="UP001590950"/>
    </source>
</evidence>
<keyword evidence="2" id="KW-0813">Transport</keyword>
<dbReference type="InterPro" id="IPR009976">
    <property type="entry name" value="Sec10-like"/>
</dbReference>
<keyword evidence="3" id="KW-0268">Exocytosis</keyword>
<keyword evidence="4" id="KW-0175">Coiled coil</keyword>
<accession>A0ABR3ZWW6</accession>
<evidence type="ECO:0000256" key="2">
    <source>
        <dbReference type="ARBA" id="ARBA00022448"/>
    </source>
</evidence>
<feature type="domain" description="Exocyst complex component Sec10-like alpha-helical bundle" evidence="6">
    <location>
        <begin position="203"/>
        <end position="863"/>
    </location>
</feature>
<protein>
    <recommendedName>
        <fullName evidence="10">Exocyst complex component Sec10</fullName>
    </recommendedName>
</protein>
<dbReference type="Proteomes" id="UP001590950">
    <property type="component" value="Unassembled WGS sequence"/>
</dbReference>
<reference evidence="8 9" key="1">
    <citation type="submission" date="2024-09" db="EMBL/GenBank/DDBJ databases">
        <title>Rethinking Asexuality: The Enigmatic Case of Functional Sexual Genes in Lepraria (Stereocaulaceae).</title>
        <authorList>
            <person name="Doellman M."/>
            <person name="Sun Y."/>
            <person name="Barcenas-Pena A."/>
            <person name="Lumbsch H.T."/>
            <person name="Grewe F."/>
        </authorList>
    </citation>
    <scope>NUCLEOTIDE SEQUENCE [LARGE SCALE GENOMIC DNA]</scope>
    <source>
        <strain evidence="8 9">Mercado 3170</strain>
    </source>
</reference>
<comment type="caution">
    <text evidence="8">The sequence shown here is derived from an EMBL/GenBank/DDBJ whole genome shotgun (WGS) entry which is preliminary data.</text>
</comment>
<evidence type="ECO:0000313" key="8">
    <source>
        <dbReference type="EMBL" id="KAL2037245.1"/>
    </source>
</evidence>
<dbReference type="PANTHER" id="PTHR12100">
    <property type="entry name" value="SEC10"/>
    <property type="match status" value="1"/>
</dbReference>
<keyword evidence="9" id="KW-1185">Reference proteome</keyword>
<dbReference type="PANTHER" id="PTHR12100:SF0">
    <property type="entry name" value="EXOCYST COMPLEX COMPONENT 5"/>
    <property type="match status" value="1"/>
</dbReference>
<evidence type="ECO:0000259" key="7">
    <source>
        <dbReference type="Pfam" id="PF20667"/>
    </source>
</evidence>
<gene>
    <name evidence="8" type="ORF">N7G274_009934</name>
</gene>
<evidence type="ECO:0000256" key="3">
    <source>
        <dbReference type="ARBA" id="ARBA00022483"/>
    </source>
</evidence>
<comment type="similarity">
    <text evidence="1">Belongs to the SEC10 family.</text>
</comment>
<evidence type="ECO:0000259" key="6">
    <source>
        <dbReference type="Pfam" id="PF07393"/>
    </source>
</evidence>
<evidence type="ECO:0000256" key="4">
    <source>
        <dbReference type="ARBA" id="ARBA00023054"/>
    </source>
</evidence>
<name>A0ABR3ZWW6_9LECA</name>
<dbReference type="InterPro" id="IPR048625">
    <property type="entry name" value="Sec10_N"/>
</dbReference>
<sequence length="868" mass="97252">MPGTLSTASANSQNHPPSIYSTTRSVFPPAPVFTLDTFSNRDFIVKEFVETLSDSAVPPNRKSGQTNQSNVFDPKPLIRSFEHALNRMSDLSGDLELRENELSGAVRRAEAQHTANVQNLGRKLEQIVDSFNRLDASLNSDDYDSGGNAVVKIGERLEELDRERQRALDAKFLIQCWMEVSERGELYLLEDIRRQGSGEGKVRCAHIARQLSKISQRLDPESWGHANGNGKLVNGINGVYASDYDRKRRHYNTRELIEKFLETLEKDLLKSFDDFYRRQNFEGMRECANVLYDFNAGASVIAAFVNQHDFFIQRSQLITDDIGGDAETWDRLADPDAEPPGVESTLQSLVNEVKMVMQEESIIIKRAFPYSDQVLGKFLQRVFQQSIQQRLEMVLEKANTISSLAFLRSLQAARSCLSALIDDLKAHGLTEHPEPASPQIAIILDQQFDDLFVPYFVGSSYIEREKRNLEELYSSLLFKFTIFHSRKRKIPTTFMKSLAKSGSEMLASARDAYVERLDSSDLAPAQKAMLLRVAGLKDTESAKTQTEIEVTEQDGVLSVDNAKRMMKWLAEAVGRGLELSGGHETAKDVSALLNLLLANMGDIYIETSLDSANELAASQETTKNEPDLSYLISLRSAISILHLMNTCIRAVLIPLAQANVTIRRDMEKTSTQAMDRMEEKVNSIMQRSIDVAIAWVSKLLGRQSKMEFRPRDDALSGGGAWLEQLQTQTCQSIYSFLTRFHNLALTALSPSPNLTSLLTELAINFRTLLLEHFKKFQVNAAGGIMVTKDISKYIELLRSWDLDPSFNPSFEVLTEIGNLFVIGPEALKERLRGKGGVGGAWDRADMRAYVLRREDAGSVGVQSVLSAL</sequence>